<dbReference type="GO" id="GO:0005874">
    <property type="term" value="C:microtubule"/>
    <property type="evidence" value="ECO:0007669"/>
    <property type="project" value="UniProtKB-KW"/>
</dbReference>
<dbReference type="PANTHER" id="PTHR19302">
    <property type="entry name" value="GAMMA TUBULIN COMPLEX PROTEIN"/>
    <property type="match status" value="1"/>
</dbReference>
<accession>A0AA35TAI3</accession>
<dbReference type="GO" id="GO:0000922">
    <property type="term" value="C:spindle pole"/>
    <property type="evidence" value="ECO:0007669"/>
    <property type="project" value="InterPro"/>
</dbReference>
<comment type="subcellular location">
    <subcellularLocation>
        <location evidence="5">Cytoplasm</location>
        <location evidence="5">Cytoskeleton</location>
        <location evidence="5">Microtubule organizing center</location>
    </subcellularLocation>
</comment>
<dbReference type="GO" id="GO:0043015">
    <property type="term" value="F:gamma-tubulin binding"/>
    <property type="evidence" value="ECO:0007669"/>
    <property type="project" value="InterPro"/>
</dbReference>
<dbReference type="PANTHER" id="PTHR19302:SF70">
    <property type="entry name" value="GAMMA-TUBULIN COMPLEX COMPONENT 6"/>
    <property type="match status" value="1"/>
</dbReference>
<dbReference type="GO" id="GO:0007020">
    <property type="term" value="P:microtubule nucleation"/>
    <property type="evidence" value="ECO:0007669"/>
    <property type="project" value="InterPro"/>
</dbReference>
<sequence>MLLPLPYLLDHTLSLPLLTQNYLVNSALLDYFLTSCHVTTHFLSMKRFLLLEDGEFAHTLSSHLFNKLRSGGGARMTSPAFLNPLLQSALDSSLHGNSPNAELLTFAVSGSPPAHTHAVDALDFLQLQYKVEWPCNVVITEDCLRKYNRVFHLLLQLRRASWTLKTVFSLIQQCEGLDKQQRRQLQIHRHEFQHFVGVMEGYITNQLFYLSWRELEEDLATKVHSLDDLIRAHQMFIDKAIFRCLLSKKAMAVMKIIQTVFSCILRFSTTLSSSALPSPLHLFHSLSRTHRKFRETAGLLMKVIIKLVERGYQPHLEDFLLRLNFNNFYG</sequence>
<name>A0AA35TAI3_GEOBA</name>
<dbReference type="Pfam" id="PF04130">
    <property type="entry name" value="GCP_C_terminal"/>
    <property type="match status" value="1"/>
</dbReference>
<proteinExistence type="inferred from homology"/>
<evidence type="ECO:0000313" key="7">
    <source>
        <dbReference type="EMBL" id="CAI8044267.1"/>
    </source>
</evidence>
<dbReference type="GO" id="GO:0000930">
    <property type="term" value="C:gamma-tubulin complex"/>
    <property type="evidence" value="ECO:0007669"/>
    <property type="project" value="TreeGrafter"/>
</dbReference>
<evidence type="ECO:0000256" key="3">
    <source>
        <dbReference type="ARBA" id="ARBA00022701"/>
    </source>
</evidence>
<dbReference type="GO" id="GO:0051321">
    <property type="term" value="P:meiotic cell cycle"/>
    <property type="evidence" value="ECO:0007669"/>
    <property type="project" value="TreeGrafter"/>
</dbReference>
<dbReference type="InterPro" id="IPR040457">
    <property type="entry name" value="GCP_C"/>
</dbReference>
<keyword evidence="3 5" id="KW-0493">Microtubule</keyword>
<dbReference type="EMBL" id="CASHTH010003384">
    <property type="protein sequence ID" value="CAI8044267.1"/>
    <property type="molecule type" value="Genomic_DNA"/>
</dbReference>
<comment type="similarity">
    <text evidence="1 5">Belongs to the TUBGCP family.</text>
</comment>
<evidence type="ECO:0000256" key="2">
    <source>
        <dbReference type="ARBA" id="ARBA00022490"/>
    </source>
</evidence>
<evidence type="ECO:0000256" key="4">
    <source>
        <dbReference type="ARBA" id="ARBA00023212"/>
    </source>
</evidence>
<feature type="domain" description="Gamma tubulin complex component C-terminal" evidence="6">
    <location>
        <begin position="40"/>
        <end position="329"/>
    </location>
</feature>
<evidence type="ECO:0000256" key="5">
    <source>
        <dbReference type="RuleBase" id="RU363050"/>
    </source>
</evidence>
<dbReference type="Gene3D" id="1.20.120.1900">
    <property type="entry name" value="Gamma-tubulin complex, C-terminal domain"/>
    <property type="match status" value="1"/>
</dbReference>
<evidence type="ECO:0000313" key="8">
    <source>
        <dbReference type="Proteomes" id="UP001174909"/>
    </source>
</evidence>
<dbReference type="AlphaFoldDB" id="A0AA35TAI3"/>
<dbReference type="GO" id="GO:0051225">
    <property type="term" value="P:spindle assembly"/>
    <property type="evidence" value="ECO:0007669"/>
    <property type="project" value="TreeGrafter"/>
</dbReference>
<keyword evidence="2 5" id="KW-0963">Cytoplasm</keyword>
<comment type="caution">
    <text evidence="7">The sequence shown here is derived from an EMBL/GenBank/DDBJ whole genome shotgun (WGS) entry which is preliminary data.</text>
</comment>
<evidence type="ECO:0000259" key="6">
    <source>
        <dbReference type="Pfam" id="PF04130"/>
    </source>
</evidence>
<dbReference type="InterPro" id="IPR042241">
    <property type="entry name" value="GCP_C_sf"/>
</dbReference>
<dbReference type="GO" id="GO:0031122">
    <property type="term" value="P:cytoplasmic microtubule organization"/>
    <property type="evidence" value="ECO:0007669"/>
    <property type="project" value="TreeGrafter"/>
</dbReference>
<dbReference type="Proteomes" id="UP001174909">
    <property type="component" value="Unassembled WGS sequence"/>
</dbReference>
<keyword evidence="4 5" id="KW-0206">Cytoskeleton</keyword>
<dbReference type="GO" id="GO:0000278">
    <property type="term" value="P:mitotic cell cycle"/>
    <property type="evidence" value="ECO:0007669"/>
    <property type="project" value="TreeGrafter"/>
</dbReference>
<gene>
    <name evidence="7" type="ORF">GBAR_LOCUS24568</name>
</gene>
<protein>
    <recommendedName>
        <fullName evidence="5">Gamma-tubulin complex component</fullName>
    </recommendedName>
</protein>
<evidence type="ECO:0000256" key="1">
    <source>
        <dbReference type="ARBA" id="ARBA00010337"/>
    </source>
</evidence>
<keyword evidence="8" id="KW-1185">Reference proteome</keyword>
<organism evidence="7 8">
    <name type="scientific">Geodia barretti</name>
    <name type="common">Barrett's horny sponge</name>
    <dbReference type="NCBI Taxonomy" id="519541"/>
    <lineage>
        <taxon>Eukaryota</taxon>
        <taxon>Metazoa</taxon>
        <taxon>Porifera</taxon>
        <taxon>Demospongiae</taxon>
        <taxon>Heteroscleromorpha</taxon>
        <taxon>Tetractinellida</taxon>
        <taxon>Astrophorina</taxon>
        <taxon>Geodiidae</taxon>
        <taxon>Geodia</taxon>
    </lineage>
</organism>
<reference evidence="7" key="1">
    <citation type="submission" date="2023-03" db="EMBL/GenBank/DDBJ databases">
        <authorList>
            <person name="Steffen K."/>
            <person name="Cardenas P."/>
        </authorList>
    </citation>
    <scope>NUCLEOTIDE SEQUENCE</scope>
</reference>
<dbReference type="InterPro" id="IPR007259">
    <property type="entry name" value="GCP"/>
</dbReference>
<dbReference type="GO" id="GO:0051011">
    <property type="term" value="F:microtubule minus-end binding"/>
    <property type="evidence" value="ECO:0007669"/>
    <property type="project" value="TreeGrafter"/>
</dbReference>